<keyword evidence="3" id="KW-1185">Reference proteome</keyword>
<sequence length="128" mass="14887">MQYEVQLNASIDDVLNVWVRRWASHRGCKGYPSLQSFMRESAKPIIRYTISELDERTYVRIDEAVNVLHDRNLEVYQVLMAVFLQRQDRQSICNAMMISKTTFHERLNAAKSFMEGAVFGSGIVRVKL</sequence>
<dbReference type="AlphaFoldDB" id="A0AAE6X7E7"/>
<name>A0AAE6X7E7_9PAST</name>
<dbReference type="RefSeq" id="WP_123956224.1">
    <property type="nucleotide sequence ID" value="NZ_CP015029.1"/>
</dbReference>
<dbReference type="EMBL" id="RKQT01000001">
    <property type="protein sequence ID" value="RPE96326.1"/>
    <property type="molecule type" value="Genomic_DNA"/>
</dbReference>
<dbReference type="EMBL" id="CP015029">
    <property type="protein sequence ID" value="QIM65246.1"/>
    <property type="molecule type" value="Genomic_DNA"/>
</dbReference>
<reference evidence="1 4" key="1">
    <citation type="submission" date="2016-03" db="EMBL/GenBank/DDBJ databases">
        <authorList>
            <person name="Hansen M.J."/>
            <person name="Bojesen A.M."/>
            <person name="Planet P."/>
        </authorList>
    </citation>
    <scope>NUCLEOTIDE SEQUENCE [LARGE SCALE GENOMIC DNA]</scope>
    <source>
        <strain evidence="1 4">HPA 21</strain>
    </source>
</reference>
<protein>
    <submittedName>
        <fullName evidence="1">Antitermination protein</fullName>
    </submittedName>
</protein>
<evidence type="ECO:0000313" key="2">
    <source>
        <dbReference type="EMBL" id="RPE96326.1"/>
    </source>
</evidence>
<dbReference type="KEGG" id="fcl:A4G17_07250"/>
<accession>A0AAE6X7E7</accession>
<gene>
    <name evidence="1" type="ORF">A4G17_07250</name>
    <name evidence="2" type="ORF">EDC49_0716</name>
</gene>
<dbReference type="Proteomes" id="UP000502287">
    <property type="component" value="Chromosome"/>
</dbReference>
<dbReference type="Proteomes" id="UP000276901">
    <property type="component" value="Unassembled WGS sequence"/>
</dbReference>
<evidence type="ECO:0000313" key="4">
    <source>
        <dbReference type="Proteomes" id="UP000502287"/>
    </source>
</evidence>
<evidence type="ECO:0000313" key="3">
    <source>
        <dbReference type="Proteomes" id="UP000276901"/>
    </source>
</evidence>
<organism evidence="1 4">
    <name type="scientific">Frederiksenia canicola</name>
    <dbReference type="NCBI Taxonomy" id="123824"/>
    <lineage>
        <taxon>Bacteria</taxon>
        <taxon>Pseudomonadati</taxon>
        <taxon>Pseudomonadota</taxon>
        <taxon>Gammaproteobacteria</taxon>
        <taxon>Pasteurellales</taxon>
        <taxon>Pasteurellaceae</taxon>
        <taxon>Frederiksenia</taxon>
    </lineage>
</organism>
<reference evidence="2 3" key="2">
    <citation type="submission" date="2018-11" db="EMBL/GenBank/DDBJ databases">
        <title>Genomic Encyclopedia of Type Strains, Phase IV (KMG-IV): sequencing the most valuable type-strain genomes for metagenomic binning, comparative biology and taxonomic classification.</title>
        <authorList>
            <person name="Goeker M."/>
        </authorList>
    </citation>
    <scope>NUCLEOTIDE SEQUENCE [LARGE SCALE GENOMIC DNA]</scope>
    <source>
        <strain evidence="2 3">DSM 25797</strain>
    </source>
</reference>
<evidence type="ECO:0000313" key="1">
    <source>
        <dbReference type="EMBL" id="QIM65246.1"/>
    </source>
</evidence>
<proteinExistence type="predicted"/>